<dbReference type="PANTHER" id="PTHR43791">
    <property type="entry name" value="PERMEASE-RELATED"/>
    <property type="match status" value="1"/>
</dbReference>
<feature type="transmembrane region" description="Helical" evidence="6">
    <location>
        <begin position="305"/>
        <end position="326"/>
    </location>
</feature>
<feature type="transmembrane region" description="Helical" evidence="6">
    <location>
        <begin position="346"/>
        <end position="363"/>
    </location>
</feature>
<feature type="transmembrane region" description="Helical" evidence="6">
    <location>
        <begin position="430"/>
        <end position="451"/>
    </location>
</feature>
<keyword evidence="2" id="KW-0813">Transport</keyword>
<name>A0AAD9SQU3_PHOAM</name>
<dbReference type="InterPro" id="IPR036259">
    <property type="entry name" value="MFS_trans_sf"/>
</dbReference>
<evidence type="ECO:0000259" key="7">
    <source>
        <dbReference type="PROSITE" id="PS50850"/>
    </source>
</evidence>
<keyword evidence="9" id="KW-1185">Reference proteome</keyword>
<organism evidence="8 9">
    <name type="scientific">Phomopsis amygdali</name>
    <name type="common">Fusicoccum amygdali</name>
    <dbReference type="NCBI Taxonomy" id="1214568"/>
    <lineage>
        <taxon>Eukaryota</taxon>
        <taxon>Fungi</taxon>
        <taxon>Dikarya</taxon>
        <taxon>Ascomycota</taxon>
        <taxon>Pezizomycotina</taxon>
        <taxon>Sordariomycetes</taxon>
        <taxon>Sordariomycetidae</taxon>
        <taxon>Diaporthales</taxon>
        <taxon>Diaporthaceae</taxon>
        <taxon>Diaporthe</taxon>
    </lineage>
</organism>
<feature type="domain" description="Major facilitator superfamily (MFS) profile" evidence="7">
    <location>
        <begin position="67"/>
        <end position="486"/>
    </location>
</feature>
<sequence>MAFDNPTDVEAEPSLHILKSGGVAGTEVVEPQSEADDDSRETYRRNILSGSTAEDDRRIMRKVDLRFLPLIGFMYLVKQVDYTNAASIKVLQVGQLSNVLTELGMSADQYNWIQTVYFISYVIFEVPSNLVLKKVTPRKWQTRIFLSWGIVVACHAAIQNKEGFYALRFLLGMMEAGFFPGLAAQMCSWYRSDEYGRPIMWMFAFQNCSGIIGSLLTYGISYMDGLGGLSAWRWVFLLEGLATILFSGIIYLVLPDYPKSPRSSSWLTPEEQEYIELRLPSNAPRTHDPVFSKEEILTSIKDPKIVGFTLSQFLLNIAGYGLSWQLPTITTSLGFANLPRNQLLNIPPAAVTVLGIIGAAYFLRRAIIVRPLFIQLLTAGTLAFFIVLCLPVSRSATYAACVLGTAFYFTYFVPFWAWRSATLTGATGTAFTLALQTSVAQVGGVIAPQVFPSRWAGDGYKKSFIVCSACVAAAAVSNAWLWYLTRVSEADVLRVRKLRIQAEREGRVWAGDDVRIAKEPSQGV</sequence>
<dbReference type="Gene3D" id="1.20.1250.20">
    <property type="entry name" value="MFS general substrate transporter like domains"/>
    <property type="match status" value="1"/>
</dbReference>
<dbReference type="InterPro" id="IPR011701">
    <property type="entry name" value="MFS"/>
</dbReference>
<dbReference type="SUPFAM" id="SSF103473">
    <property type="entry name" value="MFS general substrate transporter"/>
    <property type="match status" value="1"/>
</dbReference>
<protein>
    <recommendedName>
        <fullName evidence="7">Major facilitator superfamily (MFS) profile domain-containing protein</fullName>
    </recommendedName>
</protein>
<feature type="transmembrane region" description="Helical" evidence="6">
    <location>
        <begin position="372"/>
        <end position="390"/>
    </location>
</feature>
<keyword evidence="3 6" id="KW-0812">Transmembrane</keyword>
<dbReference type="PROSITE" id="PS50850">
    <property type="entry name" value="MFS"/>
    <property type="match status" value="1"/>
</dbReference>
<evidence type="ECO:0000256" key="3">
    <source>
        <dbReference type="ARBA" id="ARBA00022692"/>
    </source>
</evidence>
<dbReference type="AlphaFoldDB" id="A0AAD9SQU3"/>
<evidence type="ECO:0000256" key="6">
    <source>
        <dbReference type="SAM" id="Phobius"/>
    </source>
</evidence>
<feature type="transmembrane region" description="Helical" evidence="6">
    <location>
        <begin position="164"/>
        <end position="187"/>
    </location>
</feature>
<comment type="subcellular location">
    <subcellularLocation>
        <location evidence="1">Membrane</location>
        <topology evidence="1">Multi-pass membrane protein</topology>
    </subcellularLocation>
</comment>
<dbReference type="GO" id="GO:0016020">
    <property type="term" value="C:membrane"/>
    <property type="evidence" value="ECO:0007669"/>
    <property type="project" value="UniProtKB-SubCell"/>
</dbReference>
<proteinExistence type="predicted"/>
<feature type="transmembrane region" description="Helical" evidence="6">
    <location>
        <begin position="463"/>
        <end position="484"/>
    </location>
</feature>
<feature type="transmembrane region" description="Helical" evidence="6">
    <location>
        <begin position="140"/>
        <end position="158"/>
    </location>
</feature>
<evidence type="ECO:0000256" key="2">
    <source>
        <dbReference type="ARBA" id="ARBA00022448"/>
    </source>
</evidence>
<keyword evidence="5 6" id="KW-0472">Membrane</keyword>
<evidence type="ECO:0000313" key="9">
    <source>
        <dbReference type="Proteomes" id="UP001265746"/>
    </source>
</evidence>
<comment type="caution">
    <text evidence="8">The sequence shown here is derived from an EMBL/GenBank/DDBJ whole genome shotgun (WGS) entry which is preliminary data.</text>
</comment>
<keyword evidence="4 6" id="KW-1133">Transmembrane helix</keyword>
<evidence type="ECO:0000256" key="4">
    <source>
        <dbReference type="ARBA" id="ARBA00022989"/>
    </source>
</evidence>
<dbReference type="PANTHER" id="PTHR43791:SF91">
    <property type="entry name" value="MAJOR FACILITATOR SUPERFAMILY (MFS) PROFILE DOMAIN-CONTAINING PROTEIN-RELATED"/>
    <property type="match status" value="1"/>
</dbReference>
<feature type="transmembrane region" description="Helical" evidence="6">
    <location>
        <begin position="232"/>
        <end position="254"/>
    </location>
</feature>
<dbReference type="EMBL" id="JAUJFL010000001">
    <property type="protein sequence ID" value="KAK2614218.1"/>
    <property type="molecule type" value="Genomic_DNA"/>
</dbReference>
<dbReference type="Pfam" id="PF07690">
    <property type="entry name" value="MFS_1"/>
    <property type="match status" value="1"/>
</dbReference>
<dbReference type="Proteomes" id="UP001265746">
    <property type="component" value="Unassembled WGS sequence"/>
</dbReference>
<reference evidence="8" key="1">
    <citation type="submission" date="2023-06" db="EMBL/GenBank/DDBJ databases">
        <authorList>
            <person name="Noh H."/>
        </authorList>
    </citation>
    <scope>NUCLEOTIDE SEQUENCE</scope>
    <source>
        <strain evidence="8">DUCC20226</strain>
    </source>
</reference>
<evidence type="ECO:0000256" key="1">
    <source>
        <dbReference type="ARBA" id="ARBA00004141"/>
    </source>
</evidence>
<accession>A0AAD9SQU3</accession>
<gene>
    <name evidence="8" type="ORF">N8I77_001064</name>
</gene>
<feature type="transmembrane region" description="Helical" evidence="6">
    <location>
        <begin position="396"/>
        <end position="418"/>
    </location>
</feature>
<dbReference type="InterPro" id="IPR020846">
    <property type="entry name" value="MFS_dom"/>
</dbReference>
<dbReference type="GO" id="GO:0022857">
    <property type="term" value="F:transmembrane transporter activity"/>
    <property type="evidence" value="ECO:0007669"/>
    <property type="project" value="InterPro"/>
</dbReference>
<evidence type="ECO:0000256" key="5">
    <source>
        <dbReference type="ARBA" id="ARBA00023136"/>
    </source>
</evidence>
<feature type="transmembrane region" description="Helical" evidence="6">
    <location>
        <begin position="199"/>
        <end position="220"/>
    </location>
</feature>
<evidence type="ECO:0000313" key="8">
    <source>
        <dbReference type="EMBL" id="KAK2614218.1"/>
    </source>
</evidence>